<gene>
    <name evidence="1" type="ORF">g.42855</name>
</gene>
<organism evidence="1">
    <name type="scientific">Clastoptera arizonana</name>
    <name type="common">Arizona spittle bug</name>
    <dbReference type="NCBI Taxonomy" id="38151"/>
    <lineage>
        <taxon>Eukaryota</taxon>
        <taxon>Metazoa</taxon>
        <taxon>Ecdysozoa</taxon>
        <taxon>Arthropoda</taxon>
        <taxon>Hexapoda</taxon>
        <taxon>Insecta</taxon>
        <taxon>Pterygota</taxon>
        <taxon>Neoptera</taxon>
        <taxon>Paraneoptera</taxon>
        <taxon>Hemiptera</taxon>
        <taxon>Auchenorrhyncha</taxon>
        <taxon>Cercopoidea</taxon>
        <taxon>Clastopteridae</taxon>
        <taxon>Clastoptera</taxon>
    </lineage>
</organism>
<evidence type="ECO:0000313" key="1">
    <source>
        <dbReference type="EMBL" id="JAS10898.1"/>
    </source>
</evidence>
<protein>
    <submittedName>
        <fullName evidence="1">Uncharacterized protein</fullName>
    </submittedName>
</protein>
<feature type="non-terminal residue" evidence="1">
    <location>
        <position position="1"/>
    </location>
</feature>
<proteinExistence type="predicted"/>
<reference evidence="1" key="1">
    <citation type="submission" date="2015-12" db="EMBL/GenBank/DDBJ databases">
        <title>De novo transcriptome assembly of four potential Pierce s Disease insect vectors from Arizona vineyards.</title>
        <authorList>
            <person name="Tassone E.E."/>
        </authorList>
    </citation>
    <scope>NUCLEOTIDE SEQUENCE</scope>
</reference>
<feature type="non-terminal residue" evidence="1">
    <location>
        <position position="179"/>
    </location>
</feature>
<name>A0A1B6CBR0_9HEMI</name>
<accession>A0A1B6CBR0</accession>
<dbReference type="EMBL" id="GEDC01026400">
    <property type="protein sequence ID" value="JAS10898.1"/>
    <property type="molecule type" value="Transcribed_RNA"/>
</dbReference>
<dbReference type="AlphaFoldDB" id="A0A1B6CBR0"/>
<sequence>TAVDKPFETSSFIKSSETVQPKELVFDYSSMEKSLESDLSRIIPTNQTPHMSLMSETFTSNSMPILDTKSSISFQSIDKMSNTSSYVPVLSDVKEVKIAKFEQTPSKVQDLGNYKVETKHSSSEIFERKSTFKEFISTTADSVDSRSLSNEKYQENITSAPKVMYVAEAHASHTENIPT</sequence>